<protein>
    <submittedName>
        <fullName evidence="1">Uncharacterized protein</fullName>
    </submittedName>
</protein>
<sequence>MSVRFHLARRLEPIRPVADLDRGFRAEVADPMWFLARQWQLAEHQGEDAASPIGVSFVATHDPIDPLDDDPDMDPRIVPAEAVVESSPEEWWTPGRRVRIGALGEPSLTAAQAADATLRMKGLAPPYDRFNGVTLDGLALYRRRVELGLPASVFDGVPAVEPADLWDSAELVHTATFTSAGVELSLPRHDGGDVDWYSVSANDVMPAPQQPPAAVSVVPARLRFPAAPHPRWWQIENAHVDIGGFPPDRGHLATMLLIDLLVSHADDWFTFPIDTTVGSVVTLREVTVRDSFDDDTTLVTPETWTLFKVSGLDPTSLVVWPTAVTPLSSAATDEVILGVDEDANLLWAVERRADGHELAPPVSDFVPPTPTGQVLATEAVSYEYHPSTVLPPDWHPYEIHEVDGRRRFVQGRLADLQARPPVPQPAPVTSLLYDANAPAAGPVHQIEPATIPTTGLRLERRWMLGRRTDGLPVLWAQRRRLPLLGPPVSGLRFDVLDEVPATNA</sequence>
<dbReference type="Proteomes" id="UP000320095">
    <property type="component" value="Unassembled WGS sequence"/>
</dbReference>
<gene>
    <name evidence="1" type="ORF">EAH80_11375</name>
</gene>
<dbReference type="AlphaFoldDB" id="A0A502E8Z4"/>
<proteinExistence type="predicted"/>
<name>A0A502E8Z4_9MYCO</name>
<accession>A0A502E8Z4</accession>
<evidence type="ECO:0000313" key="2">
    <source>
        <dbReference type="Proteomes" id="UP000320095"/>
    </source>
</evidence>
<dbReference type="EMBL" id="RCZG01000004">
    <property type="protein sequence ID" value="TPG34198.1"/>
    <property type="molecule type" value="Genomic_DNA"/>
</dbReference>
<reference evidence="1 2" key="1">
    <citation type="journal article" date="2019" name="Environ. Microbiol.">
        <title>Species interactions and distinct microbial communities in high Arctic permafrost affected cryosols are associated with the CH4 and CO2 gas fluxes.</title>
        <authorList>
            <person name="Altshuler I."/>
            <person name="Hamel J."/>
            <person name="Turney S."/>
            <person name="Magnuson E."/>
            <person name="Levesque R."/>
            <person name="Greer C."/>
            <person name="Whyte L.G."/>
        </authorList>
    </citation>
    <scope>NUCLEOTIDE SEQUENCE [LARGE SCALE GENOMIC DNA]</scope>
    <source>
        <strain evidence="1 2">S5.20</strain>
    </source>
</reference>
<evidence type="ECO:0000313" key="1">
    <source>
        <dbReference type="EMBL" id="TPG34198.1"/>
    </source>
</evidence>
<organism evidence="1 2">
    <name type="scientific">Mycolicibacterium hodleri</name>
    <dbReference type="NCBI Taxonomy" id="49897"/>
    <lineage>
        <taxon>Bacteria</taxon>
        <taxon>Bacillati</taxon>
        <taxon>Actinomycetota</taxon>
        <taxon>Actinomycetes</taxon>
        <taxon>Mycobacteriales</taxon>
        <taxon>Mycobacteriaceae</taxon>
        <taxon>Mycolicibacterium</taxon>
    </lineage>
</organism>
<comment type="caution">
    <text evidence="1">The sequence shown here is derived from an EMBL/GenBank/DDBJ whole genome shotgun (WGS) entry which is preliminary data.</text>
</comment>
<dbReference type="RefSeq" id="WP_140690541.1">
    <property type="nucleotide sequence ID" value="NZ_RCZG01000004.1"/>
</dbReference>
<dbReference type="OrthoDB" id="9763471at2"/>
<keyword evidence="2" id="KW-1185">Reference proteome</keyword>